<keyword evidence="1" id="KW-1133">Transmembrane helix</keyword>
<evidence type="ECO:0000256" key="1">
    <source>
        <dbReference type="SAM" id="Phobius"/>
    </source>
</evidence>
<name>A0ABR1FEB8_9ASCO</name>
<comment type="caution">
    <text evidence="2">The sequence shown here is derived from an EMBL/GenBank/DDBJ whole genome shotgun (WGS) entry which is preliminary data.</text>
</comment>
<dbReference type="EMBL" id="JBBJBU010000001">
    <property type="protein sequence ID" value="KAK7208170.1"/>
    <property type="molecule type" value="Genomic_DNA"/>
</dbReference>
<keyword evidence="1" id="KW-0472">Membrane</keyword>
<dbReference type="GeneID" id="90040582"/>
<sequence length="100" mass="10981">MRPTALAAMRPTSSAAFRMAYANNMRATMVNSFRTNAILRNAAHGKSESQPTSKLAKVKNIPAELYPLLFAVLVALGAAAYGITRKFLYDPQVKLNRSKH</sequence>
<accession>A0ABR1FEB8</accession>
<gene>
    <name evidence="2" type="ORF">BZA70DRAFT_38089</name>
</gene>
<dbReference type="InterPro" id="IPR010530">
    <property type="entry name" value="B12D"/>
</dbReference>
<evidence type="ECO:0000313" key="3">
    <source>
        <dbReference type="Proteomes" id="UP001498771"/>
    </source>
</evidence>
<feature type="transmembrane region" description="Helical" evidence="1">
    <location>
        <begin position="65"/>
        <end position="84"/>
    </location>
</feature>
<evidence type="ECO:0000313" key="2">
    <source>
        <dbReference type="EMBL" id="KAK7208170.1"/>
    </source>
</evidence>
<dbReference type="Proteomes" id="UP001498771">
    <property type="component" value="Unassembled WGS sequence"/>
</dbReference>
<dbReference type="Pfam" id="PF06522">
    <property type="entry name" value="B12D"/>
    <property type="match status" value="1"/>
</dbReference>
<reference evidence="2 3" key="1">
    <citation type="submission" date="2024-03" db="EMBL/GenBank/DDBJ databases">
        <title>Genome-scale model development and genomic sequencing of the oleaginous clade Lipomyces.</title>
        <authorList>
            <consortium name="Lawrence Berkeley National Laboratory"/>
            <person name="Czajka J.J."/>
            <person name="Han Y."/>
            <person name="Kim J."/>
            <person name="Mondo S.J."/>
            <person name="Hofstad B.A."/>
            <person name="Robles A."/>
            <person name="Haridas S."/>
            <person name="Riley R."/>
            <person name="LaButti K."/>
            <person name="Pangilinan J."/>
            <person name="Andreopoulos W."/>
            <person name="Lipzen A."/>
            <person name="Yan J."/>
            <person name="Wang M."/>
            <person name="Ng V."/>
            <person name="Grigoriev I.V."/>
            <person name="Spatafora J.W."/>
            <person name="Magnuson J.K."/>
            <person name="Baker S.E."/>
            <person name="Pomraning K.R."/>
        </authorList>
    </citation>
    <scope>NUCLEOTIDE SEQUENCE [LARGE SCALE GENOMIC DNA]</scope>
    <source>
        <strain evidence="2 3">Phaff 52-87</strain>
    </source>
</reference>
<proteinExistence type="predicted"/>
<organism evidence="2 3">
    <name type="scientific">Myxozyma melibiosi</name>
    <dbReference type="NCBI Taxonomy" id="54550"/>
    <lineage>
        <taxon>Eukaryota</taxon>
        <taxon>Fungi</taxon>
        <taxon>Dikarya</taxon>
        <taxon>Ascomycota</taxon>
        <taxon>Saccharomycotina</taxon>
        <taxon>Lipomycetes</taxon>
        <taxon>Lipomycetales</taxon>
        <taxon>Lipomycetaceae</taxon>
        <taxon>Myxozyma</taxon>
    </lineage>
</organism>
<keyword evidence="3" id="KW-1185">Reference proteome</keyword>
<keyword evidence="1" id="KW-0812">Transmembrane</keyword>
<protein>
    <submittedName>
        <fullName evidence="2">Uncharacterized protein</fullName>
    </submittedName>
</protein>
<dbReference type="RefSeq" id="XP_064771203.1">
    <property type="nucleotide sequence ID" value="XM_064915070.1"/>
</dbReference>